<proteinExistence type="predicted"/>
<dbReference type="PANTHER" id="PTHR30535:SF34">
    <property type="entry name" value="MOLYBDATE-BINDING PROTEIN MOLA"/>
    <property type="match status" value="1"/>
</dbReference>
<dbReference type="GO" id="GO:0071281">
    <property type="term" value="P:cellular response to iron ion"/>
    <property type="evidence" value="ECO:0007669"/>
    <property type="project" value="TreeGrafter"/>
</dbReference>
<sequence>MQSPFLSLHSVLEALQLDVACIPLLEQAPLYDELVRANTPQAVFSAIRTIGDVLNAQQPANQLAESLEDRINIIIHKLKFIADENKPKVLILHDVSPMQVATDEYLANLIQTAGGINYHTDTPLVTWNPDVIIIINDKPMSQLLDELPKVFSDSIWASVNAIANNNVYIIHHRDYLRRPGALIADDTEILAEICYPKYFVFGRDEDAWMKFEW</sequence>
<dbReference type="Proteomes" id="UP000198916">
    <property type="component" value="Unassembled WGS sequence"/>
</dbReference>
<dbReference type="EMBL" id="FNZR01000007">
    <property type="protein sequence ID" value="SEL58651.1"/>
    <property type="molecule type" value="Genomic_DNA"/>
</dbReference>
<dbReference type="AlphaFoldDB" id="A0A1H7REH9"/>
<evidence type="ECO:0000313" key="1">
    <source>
        <dbReference type="EMBL" id="SEL58651.1"/>
    </source>
</evidence>
<accession>A0A1H7REH9</accession>
<evidence type="ECO:0000313" key="2">
    <source>
        <dbReference type="Proteomes" id="UP000198916"/>
    </source>
</evidence>
<gene>
    <name evidence="1" type="ORF">SAMN05421740_10768</name>
</gene>
<dbReference type="RefSeq" id="WP_090607008.1">
    <property type="nucleotide sequence ID" value="NZ_FNZR01000007.1"/>
</dbReference>
<organism evidence="1 2">
    <name type="scientific">Parapedobacter koreensis</name>
    <dbReference type="NCBI Taxonomy" id="332977"/>
    <lineage>
        <taxon>Bacteria</taxon>
        <taxon>Pseudomonadati</taxon>
        <taxon>Bacteroidota</taxon>
        <taxon>Sphingobacteriia</taxon>
        <taxon>Sphingobacteriales</taxon>
        <taxon>Sphingobacteriaceae</taxon>
        <taxon>Parapedobacter</taxon>
    </lineage>
</organism>
<protein>
    <submittedName>
        <fullName evidence="1">Iron complex transport system substrate-binding protein</fullName>
    </submittedName>
</protein>
<dbReference type="Gene3D" id="3.40.50.1980">
    <property type="entry name" value="Nitrogenase molybdenum iron protein domain"/>
    <property type="match status" value="1"/>
</dbReference>
<dbReference type="PANTHER" id="PTHR30535">
    <property type="entry name" value="VITAMIN B12-BINDING PROTEIN"/>
    <property type="match status" value="1"/>
</dbReference>
<keyword evidence="2" id="KW-1185">Reference proteome</keyword>
<dbReference type="OrthoDB" id="794310at2"/>
<dbReference type="SUPFAM" id="SSF53807">
    <property type="entry name" value="Helical backbone' metal receptor"/>
    <property type="match status" value="1"/>
</dbReference>
<name>A0A1H7REH9_9SPHI</name>
<reference evidence="2" key="1">
    <citation type="submission" date="2016-10" db="EMBL/GenBank/DDBJ databases">
        <authorList>
            <person name="Varghese N."/>
            <person name="Submissions S."/>
        </authorList>
    </citation>
    <scope>NUCLEOTIDE SEQUENCE [LARGE SCALE GENOMIC DNA]</scope>
    <source>
        <strain evidence="2">Jip14</strain>
    </source>
</reference>
<dbReference type="InterPro" id="IPR050902">
    <property type="entry name" value="ABC_Transporter_SBP"/>
</dbReference>
<dbReference type="STRING" id="332977.SAMN05421740_10768"/>